<sequence length="22" mass="2242">MLGAGPSMTEAGFGDFSLAEPR</sequence>
<gene>
    <name evidence="2" type="ORF">AGR13a_Cc210094</name>
</gene>
<reference evidence="2 3" key="1">
    <citation type="submission" date="2016-01" db="EMBL/GenBank/DDBJ databases">
        <authorList>
            <person name="Regsiter A."/>
            <person name="william w."/>
        </authorList>
    </citation>
    <scope>NUCLEOTIDE SEQUENCE [LARGE SCALE GENOMIC DNA]</scope>
    <source>
        <strain evidence="2 3">CFBP 6927</strain>
    </source>
</reference>
<feature type="region of interest" description="Disordered" evidence="1">
    <location>
        <begin position="1"/>
        <end position="22"/>
    </location>
</feature>
<protein>
    <submittedName>
        <fullName evidence="2">Uncharacterized protein</fullName>
    </submittedName>
</protein>
<evidence type="ECO:0000313" key="3">
    <source>
        <dbReference type="Proteomes" id="UP000191812"/>
    </source>
</evidence>
<keyword evidence="3" id="KW-1185">Reference proteome</keyword>
<dbReference type="Proteomes" id="UP000191812">
    <property type="component" value="Unassembled WGS sequence"/>
</dbReference>
<evidence type="ECO:0000256" key="1">
    <source>
        <dbReference type="SAM" id="MobiDB-lite"/>
    </source>
</evidence>
<accession>A0ABM9VDC1</accession>
<proteinExistence type="predicted"/>
<organism evidence="2 3">
    <name type="scientific">Agrobacterium genomosp. 13 str. CFBP 6927</name>
    <dbReference type="NCBI Taxonomy" id="1183428"/>
    <lineage>
        <taxon>Bacteria</taxon>
        <taxon>Pseudomonadati</taxon>
        <taxon>Pseudomonadota</taxon>
        <taxon>Alphaproteobacteria</taxon>
        <taxon>Hyphomicrobiales</taxon>
        <taxon>Rhizobiaceae</taxon>
        <taxon>Rhizobium/Agrobacterium group</taxon>
        <taxon>Agrobacterium</taxon>
        <taxon>Agrobacterium tumefaciens complex</taxon>
    </lineage>
</organism>
<name>A0ABM9VDC1_9HYPH</name>
<dbReference type="EMBL" id="FBWH01000014">
    <property type="protein sequence ID" value="CUX20537.1"/>
    <property type="molecule type" value="Genomic_DNA"/>
</dbReference>
<evidence type="ECO:0000313" key="2">
    <source>
        <dbReference type="EMBL" id="CUX20537.1"/>
    </source>
</evidence>
<comment type="caution">
    <text evidence="2">The sequence shown here is derived from an EMBL/GenBank/DDBJ whole genome shotgun (WGS) entry which is preliminary data.</text>
</comment>